<name>A0A4Y8M6B1_9BACL</name>
<proteinExistence type="predicted"/>
<keyword evidence="3" id="KW-1185">Reference proteome</keyword>
<dbReference type="InterPro" id="IPR052345">
    <property type="entry name" value="Rad_response_metalloprotease"/>
</dbReference>
<dbReference type="AlphaFoldDB" id="A0A4Y8M6B1"/>
<dbReference type="RefSeq" id="WP_135150683.1">
    <property type="nucleotide sequence ID" value="NZ_SOMN01000002.1"/>
</dbReference>
<feature type="domain" description="IrrE N-terminal-like" evidence="1">
    <location>
        <begin position="79"/>
        <end position="152"/>
    </location>
</feature>
<dbReference type="PANTHER" id="PTHR43236:SF1">
    <property type="entry name" value="BLL7220 PROTEIN"/>
    <property type="match status" value="1"/>
</dbReference>
<reference evidence="2 3" key="1">
    <citation type="submission" date="2019-03" db="EMBL/GenBank/DDBJ databases">
        <title>Cohnella endophytica sp. nov., a novel endophytic bacterium isolated from bark of Sonneratia apetala.</title>
        <authorList>
            <person name="Tuo L."/>
        </authorList>
    </citation>
    <scope>NUCLEOTIDE SEQUENCE [LARGE SCALE GENOMIC DNA]</scope>
    <source>
        <strain evidence="2 3">CCTCC AB 208254</strain>
    </source>
</reference>
<evidence type="ECO:0000259" key="1">
    <source>
        <dbReference type="Pfam" id="PF06114"/>
    </source>
</evidence>
<organism evidence="2 3">
    <name type="scientific">Cohnella luojiensis</name>
    <dbReference type="NCBI Taxonomy" id="652876"/>
    <lineage>
        <taxon>Bacteria</taxon>
        <taxon>Bacillati</taxon>
        <taxon>Bacillota</taxon>
        <taxon>Bacilli</taxon>
        <taxon>Bacillales</taxon>
        <taxon>Paenibacillaceae</taxon>
        <taxon>Cohnella</taxon>
    </lineage>
</organism>
<dbReference type="EMBL" id="SOMN01000002">
    <property type="protein sequence ID" value="TFE30804.1"/>
    <property type="molecule type" value="Genomic_DNA"/>
</dbReference>
<dbReference type="Gene3D" id="1.10.10.2910">
    <property type="match status" value="1"/>
</dbReference>
<accession>A0A4Y8M6B1</accession>
<protein>
    <submittedName>
        <fullName evidence="2">ImmA/IrrE family metallo-endopeptidase</fullName>
    </submittedName>
</protein>
<dbReference type="InterPro" id="IPR010359">
    <property type="entry name" value="IrrE_HExxH"/>
</dbReference>
<sequence length="343" mass="39321">MIKGRPDYDHAEFVALTLLQQFNISELPISLETIYKSFKNLRVKTYTWFAQKNDLEIRDVCALYQSDSGVCLEMVKSKQYMILYNDTVKSAGHIRFTIAHELGHYILKHHQKIDREIIARNPVAKHQYELIEKEANCFARALLAPPHVLNALGQLDAHRVSELCHLSYPAAENVLKFFWTGLRMGRTYLNNGKIIDLFQHFIYKQKHSKSCPNCRYSFTHHEAKFCPICSYSRLIRKGATEMVYDGYDLDENGRPQTCPVCSNEELHDSGEHCKICGTYLINKCAGPTFDRFGNVDGECGTIADGNARHCIICGSETTYLQRGHLNHWKGSSRVATEDFKLPF</sequence>
<dbReference type="Pfam" id="PF06114">
    <property type="entry name" value="Peptidase_M78"/>
    <property type="match status" value="1"/>
</dbReference>
<evidence type="ECO:0000313" key="2">
    <source>
        <dbReference type="EMBL" id="TFE30804.1"/>
    </source>
</evidence>
<dbReference type="OrthoDB" id="9816277at2"/>
<evidence type="ECO:0000313" key="3">
    <source>
        <dbReference type="Proteomes" id="UP000297900"/>
    </source>
</evidence>
<comment type="caution">
    <text evidence="2">The sequence shown here is derived from an EMBL/GenBank/DDBJ whole genome shotgun (WGS) entry which is preliminary data.</text>
</comment>
<gene>
    <name evidence="2" type="ORF">E2980_03230</name>
</gene>
<dbReference type="Proteomes" id="UP000297900">
    <property type="component" value="Unassembled WGS sequence"/>
</dbReference>
<dbReference type="PANTHER" id="PTHR43236">
    <property type="entry name" value="ANTITOXIN HIGA1"/>
    <property type="match status" value="1"/>
</dbReference>